<reference evidence="4" key="1">
    <citation type="submission" date="2017-10" db="EMBL/GenBank/DDBJ databases">
        <authorList>
            <person name="Kravchenko I.K."/>
            <person name="Grouzdev D.S."/>
        </authorList>
    </citation>
    <scope>NUCLEOTIDE SEQUENCE [LARGE SCALE GENOMIC DNA]</scope>
    <source>
        <strain evidence="4">B2</strain>
    </source>
</reference>
<sequence length="170" mass="18409">MPRTLPFQDYFVRLRCEPTLDSLEYAGGQGARPSPSFLDLMERPDLEGVVLCPSNPYLSIGPMLAMPAVRGWLEGRRSPVAAVSPIVGGQAIKGPAAKILRELGQEVSPVSVARFYEGLIDALVIDEADGGLTADIARLGIRPVVTRTIMRDHDDKERLARDCLAAVRGV</sequence>
<dbReference type="PANTHER" id="PTHR43007:SF1">
    <property type="entry name" value="2-PHOSPHO-L-LACTATE TRANSFERASE"/>
    <property type="match status" value="1"/>
</dbReference>
<protein>
    <recommendedName>
        <fullName evidence="5">2-phospho-L-lactate transferase</fullName>
    </recommendedName>
</protein>
<keyword evidence="1" id="KW-0808">Transferase</keyword>
<keyword evidence="4" id="KW-1185">Reference proteome</keyword>
<dbReference type="EMBL" id="PDKW01000040">
    <property type="protein sequence ID" value="PGH57249.1"/>
    <property type="molecule type" value="Genomic_DNA"/>
</dbReference>
<dbReference type="Proteomes" id="UP000225379">
    <property type="component" value="Unassembled WGS sequence"/>
</dbReference>
<dbReference type="RefSeq" id="WP_098736701.1">
    <property type="nucleotide sequence ID" value="NZ_PDKW01000040.1"/>
</dbReference>
<evidence type="ECO:0000256" key="1">
    <source>
        <dbReference type="ARBA" id="ARBA00022679"/>
    </source>
</evidence>
<dbReference type="Pfam" id="PF01933">
    <property type="entry name" value="CofD"/>
    <property type="match status" value="1"/>
</dbReference>
<evidence type="ECO:0000313" key="3">
    <source>
        <dbReference type="EMBL" id="PGH57249.1"/>
    </source>
</evidence>
<dbReference type="PANTHER" id="PTHR43007">
    <property type="entry name" value="2-PHOSPHO-L-LACTATE TRANSFERASE"/>
    <property type="match status" value="1"/>
</dbReference>
<dbReference type="SUPFAM" id="SSF142338">
    <property type="entry name" value="CofD-like"/>
    <property type="match status" value="1"/>
</dbReference>
<proteinExistence type="predicted"/>
<evidence type="ECO:0000313" key="4">
    <source>
        <dbReference type="Proteomes" id="UP000225379"/>
    </source>
</evidence>
<dbReference type="Gene3D" id="3.40.50.10680">
    <property type="entry name" value="CofD-like domains"/>
    <property type="match status" value="1"/>
</dbReference>
<dbReference type="InterPro" id="IPR038136">
    <property type="entry name" value="CofD-like_dom_sf"/>
</dbReference>
<gene>
    <name evidence="3" type="ORF">CRT60_12370</name>
</gene>
<organism evidence="3 4">
    <name type="scientific">Azospirillum palustre</name>
    <dbReference type="NCBI Taxonomy" id="2044885"/>
    <lineage>
        <taxon>Bacteria</taxon>
        <taxon>Pseudomonadati</taxon>
        <taxon>Pseudomonadota</taxon>
        <taxon>Alphaproteobacteria</taxon>
        <taxon>Rhodospirillales</taxon>
        <taxon>Azospirillaceae</taxon>
        <taxon>Azospirillum</taxon>
    </lineage>
</organism>
<accession>A0A2B8BHQ2</accession>
<dbReference type="AlphaFoldDB" id="A0A2B8BHQ2"/>
<evidence type="ECO:0008006" key="5">
    <source>
        <dbReference type="Google" id="ProtNLM"/>
    </source>
</evidence>
<dbReference type="GO" id="GO:0000287">
    <property type="term" value="F:magnesium ion binding"/>
    <property type="evidence" value="ECO:0007669"/>
    <property type="project" value="InterPro"/>
</dbReference>
<dbReference type="InterPro" id="IPR002882">
    <property type="entry name" value="CofD"/>
</dbReference>
<dbReference type="OrthoDB" id="7466225at2"/>
<keyword evidence="2" id="KW-0460">Magnesium</keyword>
<name>A0A2B8BHQ2_9PROT</name>
<evidence type="ECO:0000256" key="2">
    <source>
        <dbReference type="ARBA" id="ARBA00022842"/>
    </source>
</evidence>
<dbReference type="InterPro" id="IPR010115">
    <property type="entry name" value="FbiA/CofD"/>
</dbReference>
<comment type="caution">
    <text evidence="3">The sequence shown here is derived from an EMBL/GenBank/DDBJ whole genome shotgun (WGS) entry which is preliminary data.</text>
</comment>
<dbReference type="GO" id="GO:0043743">
    <property type="term" value="F:LPPG:FO 2-phospho-L-lactate transferase activity"/>
    <property type="evidence" value="ECO:0007669"/>
    <property type="project" value="InterPro"/>
</dbReference>